<keyword evidence="3" id="KW-1280">Immunoglobulin</keyword>
<dbReference type="SMART" id="SM00409">
    <property type="entry name" value="IG"/>
    <property type="match status" value="4"/>
</dbReference>
<dbReference type="InterPro" id="IPR013106">
    <property type="entry name" value="Ig_V-set"/>
</dbReference>
<dbReference type="CDD" id="cd00099">
    <property type="entry name" value="IgV"/>
    <property type="match status" value="2"/>
</dbReference>
<dbReference type="EMBL" id="QRBI01000137">
    <property type="protein sequence ID" value="RMC01535.1"/>
    <property type="molecule type" value="Genomic_DNA"/>
</dbReference>
<dbReference type="SUPFAM" id="SSF48726">
    <property type="entry name" value="Immunoglobulin"/>
    <property type="match status" value="4"/>
</dbReference>
<feature type="domain" description="Ig-like" evidence="6">
    <location>
        <begin position="18"/>
        <end position="113"/>
    </location>
</feature>
<reference evidence="7 8" key="1">
    <citation type="submission" date="2018-07" db="EMBL/GenBank/DDBJ databases">
        <title>A high quality draft genome assembly of the barn swallow (H. rustica rustica).</title>
        <authorList>
            <person name="Formenti G."/>
            <person name="Chiara M."/>
            <person name="Poveda L."/>
            <person name="Francoijs K.-J."/>
            <person name="Bonisoli-Alquati A."/>
            <person name="Canova L."/>
            <person name="Gianfranceschi L."/>
            <person name="Horner D.S."/>
            <person name="Saino N."/>
        </authorList>
    </citation>
    <scope>NUCLEOTIDE SEQUENCE [LARGE SCALE GENOMIC DNA]</scope>
    <source>
        <strain evidence="7">Chelidonia</strain>
        <tissue evidence="7">Blood</tissue>
    </source>
</reference>
<dbReference type="InterPro" id="IPR050199">
    <property type="entry name" value="IgHV"/>
</dbReference>
<dbReference type="InterPro" id="IPR013783">
    <property type="entry name" value="Ig-like_fold"/>
</dbReference>
<dbReference type="OrthoDB" id="8947657at2759"/>
<gene>
    <name evidence="7" type="ORF">DUI87_21976</name>
</gene>
<dbReference type="SMART" id="SM00408">
    <property type="entry name" value="IGc2"/>
    <property type="match status" value="3"/>
</dbReference>
<dbReference type="InterPro" id="IPR003598">
    <property type="entry name" value="Ig_sub2"/>
</dbReference>
<dbReference type="STRING" id="333673.A0A3M0JLF3"/>
<evidence type="ECO:0000313" key="7">
    <source>
        <dbReference type="EMBL" id="RMC01535.1"/>
    </source>
</evidence>
<dbReference type="PANTHER" id="PTHR23266">
    <property type="entry name" value="IMMUNOGLOBULIN HEAVY CHAIN"/>
    <property type="match status" value="1"/>
</dbReference>
<evidence type="ECO:0000256" key="5">
    <source>
        <dbReference type="SAM" id="SignalP"/>
    </source>
</evidence>
<feature type="region of interest" description="Disordered" evidence="4">
    <location>
        <begin position="644"/>
        <end position="684"/>
    </location>
</feature>
<dbReference type="Gene3D" id="2.60.40.10">
    <property type="entry name" value="Immunoglobulins"/>
    <property type="match status" value="7"/>
</dbReference>
<dbReference type="Pfam" id="PF07686">
    <property type="entry name" value="V-set"/>
    <property type="match status" value="3"/>
</dbReference>
<dbReference type="GO" id="GO:0002250">
    <property type="term" value="P:adaptive immune response"/>
    <property type="evidence" value="ECO:0007669"/>
    <property type="project" value="UniProtKB-KW"/>
</dbReference>
<organism evidence="7 8">
    <name type="scientific">Hirundo rustica rustica</name>
    <dbReference type="NCBI Taxonomy" id="333673"/>
    <lineage>
        <taxon>Eukaryota</taxon>
        <taxon>Metazoa</taxon>
        <taxon>Chordata</taxon>
        <taxon>Craniata</taxon>
        <taxon>Vertebrata</taxon>
        <taxon>Euteleostomi</taxon>
        <taxon>Archelosauria</taxon>
        <taxon>Archosauria</taxon>
        <taxon>Dinosauria</taxon>
        <taxon>Saurischia</taxon>
        <taxon>Theropoda</taxon>
        <taxon>Coelurosauria</taxon>
        <taxon>Aves</taxon>
        <taxon>Neognathae</taxon>
        <taxon>Neoaves</taxon>
        <taxon>Telluraves</taxon>
        <taxon>Australaves</taxon>
        <taxon>Passeriformes</taxon>
        <taxon>Sylvioidea</taxon>
        <taxon>Hirundinidae</taxon>
        <taxon>Hirundo</taxon>
    </lineage>
</organism>
<comment type="caution">
    <text evidence="7">The sequence shown here is derived from an EMBL/GenBank/DDBJ whole genome shotgun (WGS) entry which is preliminary data.</text>
</comment>
<evidence type="ECO:0000256" key="1">
    <source>
        <dbReference type="ARBA" id="ARBA00022859"/>
    </source>
</evidence>
<feature type="chain" id="PRO_5017950119" description="Ig-like domain-containing protein" evidence="5">
    <location>
        <begin position="24"/>
        <end position="1488"/>
    </location>
</feature>
<dbReference type="InterPro" id="IPR007110">
    <property type="entry name" value="Ig-like_dom"/>
</dbReference>
<protein>
    <recommendedName>
        <fullName evidence="6">Ig-like domain-containing protein</fullName>
    </recommendedName>
</protein>
<accession>A0A3M0JLF3</accession>
<feature type="compositionally biased region" description="Polar residues" evidence="4">
    <location>
        <begin position="652"/>
        <end position="673"/>
    </location>
</feature>
<evidence type="ECO:0000259" key="6">
    <source>
        <dbReference type="PROSITE" id="PS50835"/>
    </source>
</evidence>
<dbReference type="SMART" id="SM00406">
    <property type="entry name" value="IGv"/>
    <property type="match status" value="3"/>
</dbReference>
<name>A0A3M0JLF3_HIRRU</name>
<dbReference type="InterPro" id="IPR036179">
    <property type="entry name" value="Ig-like_dom_sf"/>
</dbReference>
<evidence type="ECO:0000256" key="4">
    <source>
        <dbReference type="SAM" id="MobiDB-lite"/>
    </source>
</evidence>
<dbReference type="GO" id="GO:0019814">
    <property type="term" value="C:immunoglobulin complex"/>
    <property type="evidence" value="ECO:0007669"/>
    <property type="project" value="UniProtKB-KW"/>
</dbReference>
<dbReference type="Proteomes" id="UP000269221">
    <property type="component" value="Unassembled WGS sequence"/>
</dbReference>
<feature type="signal peptide" evidence="5">
    <location>
        <begin position="1"/>
        <end position="23"/>
    </location>
</feature>
<dbReference type="PROSITE" id="PS50835">
    <property type="entry name" value="IG_LIKE"/>
    <property type="match status" value="4"/>
</dbReference>
<keyword evidence="8" id="KW-1185">Reference proteome</keyword>
<evidence type="ECO:0000256" key="3">
    <source>
        <dbReference type="ARBA" id="ARBA00043265"/>
    </source>
</evidence>
<feature type="domain" description="Ig-like" evidence="6">
    <location>
        <begin position="360"/>
        <end position="408"/>
    </location>
</feature>
<feature type="region of interest" description="Disordered" evidence="4">
    <location>
        <begin position="161"/>
        <end position="201"/>
    </location>
</feature>
<sequence length="1488" mass="165604">MAAGPGPWLLALALALWPAAVIGQVTLEQHPREVTVQEGNAVTFECSMRGGDMSRYYMYWYRQGPRGTLEWIYREGDKYGEGFQGHFVGRVERSRTTLQILSAKQGDAATYYCGARITLEQLCSRVNQKPTDGEDRSQHFFLAAAPRAPVRQWQSTEEAFGKDKDPFNFRSNKGQKQTSILQARTATTTHGKQHRQQLEQSQTHKEYIYFHDLADRGQSLSNSQAEAKRDRRLNWAHARGSLAYQDIPSTSDPQVIVMTSKKSGEGGSTGKAACLARNFRTKNISLEMPSEEVLYEQSTSILTSEGLYNAIKVVNVTKDTELTCTAKFDNSTITSVPATEEEAEEPVPGPSDRVCNSTDPSAQAVIGQVTLEQHPREVTVQEGDAVTFECSMRGDDMRSYLMFWYRQGPRGTLEWIYRGVMRDTQEGSKSFKFCSSCPTSSPSAVTDRGRDQEGLGLSAVPEAQAGQGWAELLCRQREGGERPDRAVLAMWSALCVAFLPIVAVTGQMTLEQHPREVTVQEGNAVTFECSMRGGDMSNYYMYWYRQGPRGTLEWIYHEDGIYGEGFQGHFVGSVESSRTTLQILSAKQGDSATYYCGARITLEQLCSRVNQKPTDGEDRSQHVFLAAAPRAPVRHWQSTEEAFGKDKDPFNFRSNKGQKQTSILQARTATTTHGKQHRQQLEQSQTHKEYIYFHDLADRGQSLSNSQAEAKRDRRLNWAHARGSLAYQDIPSTSDPQVIVMTSKKSGEGGSTGKAACLARNFRTKNISLEMPSEEVLYEQSTSILTSEGLYNAIKVVNVTKDTELTCTAKFDNSTITSVPATEEEAEEPVPGPSDRVCNSTDPSAQDLGAQRFALALHTLLWGTAAPLAQTSWRMAAQGPSPIARDSLCLSWPHLEQFQGQESGSLPMLTWQGQRDLSPYGANSSCFFRENQKSFLSDREKEGGKCGLSFPVGLDGCYQLCPSVSAGFKEDDFVLPLVQSTTSIALTFPESWSAHGLFLLSTAVSLAGAATLEQPREVTAREGNRVTIPCTMRGDSMRYYSMSWYRQGPSGSQEWIYNEDGTYGGGFKDRFKIRDEKFSNRFPLHILAVKQGDAATYYCRARITLEQLCSRVNQKPTDGEDRSQHFFLAAAPRAPVRQWQSTDEAFGRTKILLLLDPTMARSRCMKKTTWIPEMALPSRNLSEVIVEKSTKSEVAATTGKTTPLPTIFHTTNISLEMSSTEQNAPTSTREVICTDRFDSNMITILPGRLQLRCPQELQSLDEVSAKGFLTGTSHIEFCLWTWLFLLTGNTGGKENGGNEKWYVENDRRKLSTTMCCYNKLTFGSGTRLSILPEVTPSPSVYRLTSKDDQDLEMCLITDYSPEKLTLNTAEQHTSAVVGVATPENSEESSYLSTFWARRDQLQCAASHEGFGELEGEDPESGASAVCVTGLSLHFRTDEHLNTLSLSQLGLKIVLMKGIIFNVLMTMLLWKKKKVKPSPVTGFAKWEMS</sequence>
<keyword evidence="2" id="KW-1064">Adaptive immunity</keyword>
<proteinExistence type="predicted"/>
<feature type="domain" description="Ig-like" evidence="6">
    <location>
        <begin position="1009"/>
        <end position="1110"/>
    </location>
</feature>
<dbReference type="GO" id="GO:0005576">
    <property type="term" value="C:extracellular region"/>
    <property type="evidence" value="ECO:0007669"/>
    <property type="project" value="UniProtKB-ARBA"/>
</dbReference>
<feature type="domain" description="Ig-like" evidence="6">
    <location>
        <begin position="500"/>
        <end position="596"/>
    </location>
</feature>
<dbReference type="InterPro" id="IPR003599">
    <property type="entry name" value="Ig_sub"/>
</dbReference>
<keyword evidence="1" id="KW-0391">Immunity</keyword>
<keyword evidence="5" id="KW-0732">Signal</keyword>
<evidence type="ECO:0000256" key="2">
    <source>
        <dbReference type="ARBA" id="ARBA00023130"/>
    </source>
</evidence>
<evidence type="ECO:0000313" key="8">
    <source>
        <dbReference type="Proteomes" id="UP000269221"/>
    </source>
</evidence>
<feature type="compositionally biased region" description="Polar residues" evidence="4">
    <location>
        <begin position="169"/>
        <end position="190"/>
    </location>
</feature>